<dbReference type="AlphaFoldDB" id="A0A7J9NYK9"/>
<gene>
    <name evidence="4" type="ORF">HNP86_000967</name>
</gene>
<dbReference type="RefSeq" id="WP_181500877.1">
    <property type="nucleotide sequence ID" value="NZ_JACDUH010000001.1"/>
</dbReference>
<comment type="caution">
    <text evidence="4">The sequence shown here is derived from an EMBL/GenBank/DDBJ whole genome shotgun (WGS) entry which is preliminary data.</text>
</comment>
<dbReference type="SUPFAM" id="SSF81301">
    <property type="entry name" value="Nucleotidyltransferase"/>
    <property type="match status" value="1"/>
</dbReference>
<dbReference type="Proteomes" id="UP000564425">
    <property type="component" value="Unassembled WGS sequence"/>
</dbReference>
<dbReference type="CDD" id="cd05400">
    <property type="entry name" value="NT_2-5OAS_ClassI-CCAase"/>
    <property type="match status" value="1"/>
</dbReference>
<protein>
    <recommendedName>
        <fullName evidence="1">protein adenylyltransferase</fullName>
        <ecNumber evidence="1">2.7.7.108</ecNumber>
    </recommendedName>
</protein>
<sequence length="290" mass="33002">MGVANWFQTFCNDIRIPNGKIETIRRRYKSITEKINSTYWGINSDTSHSLYVGSYGRGTDTRTSDVDIIVELPDHLYTRYSGYSGNGQSALLQDVKNTLLTSGHNTRMRGDGQVVVVDYSDGISFDVVPAFLRPNGKYHYPDTNGGGCWRVTDPRSEISAMSYMNILTNQNLKRLCRMTRIWKANWNVNMDGLLIDTFAYNFMRGWVPNAAYSQYDAMSRDFFKYLSTMPFGVVFGAPGSNSSVFIKEDFSNKANKCYELALDAIAKQQAGYEYTAKLTWREIYGSKFPR</sequence>
<comment type="catalytic activity">
    <reaction evidence="2">
        <text>O-(5'-adenylyl)-L-tyrosyl-[protein] + ATP = O-[5'-(adenylyl-(5'-&gt;3')-adenylyl)]-L-tyrosyl-[protein] + diphosphate</text>
        <dbReference type="Rhea" id="RHEA:66528"/>
        <dbReference type="Rhea" id="RHEA-COMP:13846"/>
        <dbReference type="Rhea" id="RHEA-COMP:17046"/>
        <dbReference type="ChEBI" id="CHEBI:30616"/>
        <dbReference type="ChEBI" id="CHEBI:33019"/>
        <dbReference type="ChEBI" id="CHEBI:83624"/>
        <dbReference type="ChEBI" id="CHEBI:167160"/>
    </reaction>
</comment>
<proteinExistence type="predicted"/>
<name>A0A7J9NYK9_METMI</name>
<keyword evidence="4" id="KW-0808">Transferase</keyword>
<dbReference type="GO" id="GO:0070733">
    <property type="term" value="F:AMPylase activity"/>
    <property type="evidence" value="ECO:0007669"/>
    <property type="project" value="UniProtKB-EC"/>
</dbReference>
<reference evidence="4 5" key="1">
    <citation type="submission" date="2020-07" db="EMBL/GenBank/DDBJ databases">
        <title>Genomic Encyclopedia of Type Strains, Phase IV (KMG-V): Genome sequencing to study the core and pangenomes of soil and plant-associated prokaryotes.</title>
        <authorList>
            <person name="Whitman W."/>
        </authorList>
    </citation>
    <scope>NUCLEOTIDE SEQUENCE [LARGE SCALE GENOMIC DNA]</scope>
    <source>
        <strain evidence="4 5">A1</strain>
    </source>
</reference>
<dbReference type="Gene3D" id="3.30.460.10">
    <property type="entry name" value="Beta Polymerase, domain 2"/>
    <property type="match status" value="1"/>
</dbReference>
<evidence type="ECO:0000313" key="4">
    <source>
        <dbReference type="EMBL" id="MBA2850836.1"/>
    </source>
</evidence>
<organism evidence="4 5">
    <name type="scientific">Methanococcus maripaludis</name>
    <name type="common">Methanococcus deltae</name>
    <dbReference type="NCBI Taxonomy" id="39152"/>
    <lineage>
        <taxon>Archaea</taxon>
        <taxon>Methanobacteriati</taxon>
        <taxon>Methanobacteriota</taxon>
        <taxon>Methanomada group</taxon>
        <taxon>Methanococci</taxon>
        <taxon>Methanococcales</taxon>
        <taxon>Methanococcaceae</taxon>
        <taxon>Methanococcus</taxon>
    </lineage>
</organism>
<evidence type="ECO:0000313" key="5">
    <source>
        <dbReference type="Proteomes" id="UP000564425"/>
    </source>
</evidence>
<evidence type="ECO:0000256" key="2">
    <source>
        <dbReference type="ARBA" id="ARBA00047518"/>
    </source>
</evidence>
<evidence type="ECO:0000256" key="3">
    <source>
        <dbReference type="ARBA" id="ARBA00048696"/>
    </source>
</evidence>
<dbReference type="InterPro" id="IPR006116">
    <property type="entry name" value="NT_2-5OAS_ClassI-CCAase"/>
</dbReference>
<dbReference type="InterPro" id="IPR043519">
    <property type="entry name" value="NT_sf"/>
</dbReference>
<comment type="catalytic activity">
    <reaction evidence="3">
        <text>L-tyrosyl-[protein] + ATP = O-(5'-adenylyl)-L-tyrosyl-[protein] + diphosphate</text>
        <dbReference type="Rhea" id="RHEA:54288"/>
        <dbReference type="Rhea" id="RHEA-COMP:10136"/>
        <dbReference type="Rhea" id="RHEA-COMP:13846"/>
        <dbReference type="ChEBI" id="CHEBI:30616"/>
        <dbReference type="ChEBI" id="CHEBI:33019"/>
        <dbReference type="ChEBI" id="CHEBI:46858"/>
        <dbReference type="ChEBI" id="CHEBI:83624"/>
        <dbReference type="EC" id="2.7.7.108"/>
    </reaction>
</comment>
<dbReference type="EC" id="2.7.7.108" evidence="1"/>
<dbReference type="Pfam" id="PF18144">
    <property type="entry name" value="SMODS"/>
    <property type="match status" value="1"/>
</dbReference>
<dbReference type="EMBL" id="JACDUH010000001">
    <property type="protein sequence ID" value="MBA2850836.1"/>
    <property type="molecule type" value="Genomic_DNA"/>
</dbReference>
<accession>A0A7J9NYK9</accession>
<evidence type="ECO:0000256" key="1">
    <source>
        <dbReference type="ARBA" id="ARBA00034531"/>
    </source>
</evidence>